<proteinExistence type="predicted"/>
<keyword evidence="2" id="KW-0433">Leucine-rich repeat</keyword>
<evidence type="ECO:0000256" key="5">
    <source>
        <dbReference type="ARBA" id="ARBA00022737"/>
    </source>
</evidence>
<evidence type="ECO:0000256" key="7">
    <source>
        <dbReference type="ARBA" id="ARBA00023136"/>
    </source>
</evidence>
<evidence type="ECO:0000313" key="11">
    <source>
        <dbReference type="Proteomes" id="UP000813462"/>
    </source>
</evidence>
<gene>
    <name evidence="10" type="ORF">FEM48_Zijuj07G0152000</name>
</gene>
<dbReference type="Gene3D" id="3.80.10.10">
    <property type="entry name" value="Ribonuclease Inhibitor"/>
    <property type="match status" value="1"/>
</dbReference>
<evidence type="ECO:0000256" key="6">
    <source>
        <dbReference type="ARBA" id="ARBA00022989"/>
    </source>
</evidence>
<keyword evidence="6" id="KW-1133">Transmembrane helix</keyword>
<comment type="caution">
    <text evidence="10">The sequence shown here is derived from an EMBL/GenBank/DDBJ whole genome shotgun (WGS) entry which is preliminary data.</text>
</comment>
<protein>
    <submittedName>
        <fullName evidence="10">Uncharacterized protein</fullName>
    </submittedName>
</protein>
<accession>A0A978V5D1</accession>
<keyword evidence="3" id="KW-0812">Transmembrane</keyword>
<evidence type="ECO:0000256" key="9">
    <source>
        <dbReference type="ARBA" id="ARBA00023180"/>
    </source>
</evidence>
<evidence type="ECO:0000256" key="1">
    <source>
        <dbReference type="ARBA" id="ARBA00004479"/>
    </source>
</evidence>
<keyword evidence="8" id="KW-0675">Receptor</keyword>
<keyword evidence="5" id="KW-0677">Repeat</keyword>
<dbReference type="AlphaFoldDB" id="A0A978V5D1"/>
<dbReference type="PANTHER" id="PTHR48063:SF98">
    <property type="entry name" value="LRR RECEPTOR-LIKE SERINE_THREONINE-PROTEIN KINASE FLS2"/>
    <property type="match status" value="1"/>
</dbReference>
<evidence type="ECO:0000256" key="2">
    <source>
        <dbReference type="ARBA" id="ARBA00022614"/>
    </source>
</evidence>
<dbReference type="InterPro" id="IPR046956">
    <property type="entry name" value="RLP23-like"/>
</dbReference>
<evidence type="ECO:0000313" key="10">
    <source>
        <dbReference type="EMBL" id="KAH7522564.1"/>
    </source>
</evidence>
<comment type="subcellular location">
    <subcellularLocation>
        <location evidence="1">Membrane</location>
        <topology evidence="1">Single-pass type I membrane protein</topology>
    </subcellularLocation>
</comment>
<dbReference type="InterPro" id="IPR032675">
    <property type="entry name" value="LRR_dom_sf"/>
</dbReference>
<dbReference type="Pfam" id="PF00560">
    <property type="entry name" value="LRR_1"/>
    <property type="match status" value="4"/>
</dbReference>
<evidence type="ECO:0000256" key="3">
    <source>
        <dbReference type="ARBA" id="ARBA00022692"/>
    </source>
</evidence>
<dbReference type="InterPro" id="IPR001611">
    <property type="entry name" value="Leu-rich_rpt"/>
</dbReference>
<evidence type="ECO:0000256" key="4">
    <source>
        <dbReference type="ARBA" id="ARBA00022729"/>
    </source>
</evidence>
<name>A0A978V5D1_ZIZJJ</name>
<dbReference type="FunFam" id="3.80.10.10:FF:000383">
    <property type="entry name" value="Leucine-rich repeat receptor protein kinase EMS1"/>
    <property type="match status" value="1"/>
</dbReference>
<keyword evidence="7" id="KW-0472">Membrane</keyword>
<dbReference type="Proteomes" id="UP000813462">
    <property type="component" value="Unassembled WGS sequence"/>
</dbReference>
<reference evidence="10" key="1">
    <citation type="journal article" date="2021" name="Front. Plant Sci.">
        <title>Chromosome-Scale Genome Assembly for Chinese Sour Jujube and Insights Into Its Genome Evolution and Domestication Signature.</title>
        <authorList>
            <person name="Shen L.-Y."/>
            <person name="Luo H."/>
            <person name="Wang X.-L."/>
            <person name="Wang X.-M."/>
            <person name="Qiu X.-J."/>
            <person name="Liu H."/>
            <person name="Zhou S.-S."/>
            <person name="Jia K.-H."/>
            <person name="Nie S."/>
            <person name="Bao Y.-T."/>
            <person name="Zhang R.-G."/>
            <person name="Yun Q.-Z."/>
            <person name="Chai Y.-H."/>
            <person name="Lu J.-Y."/>
            <person name="Li Y."/>
            <person name="Zhao S.-W."/>
            <person name="Mao J.-F."/>
            <person name="Jia S.-G."/>
            <person name="Mao Y.-M."/>
        </authorList>
    </citation>
    <scope>NUCLEOTIDE SEQUENCE</scope>
    <source>
        <strain evidence="10">AT0</strain>
        <tissue evidence="10">Leaf</tissue>
    </source>
</reference>
<dbReference type="GO" id="GO:0016020">
    <property type="term" value="C:membrane"/>
    <property type="evidence" value="ECO:0007669"/>
    <property type="project" value="UniProtKB-SubCell"/>
</dbReference>
<keyword evidence="4" id="KW-0732">Signal</keyword>
<organism evidence="10 11">
    <name type="scientific">Ziziphus jujuba var. spinosa</name>
    <dbReference type="NCBI Taxonomy" id="714518"/>
    <lineage>
        <taxon>Eukaryota</taxon>
        <taxon>Viridiplantae</taxon>
        <taxon>Streptophyta</taxon>
        <taxon>Embryophyta</taxon>
        <taxon>Tracheophyta</taxon>
        <taxon>Spermatophyta</taxon>
        <taxon>Magnoliopsida</taxon>
        <taxon>eudicotyledons</taxon>
        <taxon>Gunneridae</taxon>
        <taxon>Pentapetalae</taxon>
        <taxon>rosids</taxon>
        <taxon>fabids</taxon>
        <taxon>Rosales</taxon>
        <taxon>Rhamnaceae</taxon>
        <taxon>Paliureae</taxon>
        <taxon>Ziziphus</taxon>
    </lineage>
</organism>
<evidence type="ECO:0000256" key="8">
    <source>
        <dbReference type="ARBA" id="ARBA00023170"/>
    </source>
</evidence>
<dbReference type="PANTHER" id="PTHR48063">
    <property type="entry name" value="LRR RECEPTOR-LIKE KINASE"/>
    <property type="match status" value="1"/>
</dbReference>
<sequence length="164" mass="18071">MRWKHWMYLSIISKEQISPTGWQLKGTYTTLLSLLTKFRIPFLSGLGTLPLTCIILNLSGNKLTGKLPGETSILSGLIALDLSRNDLSGEIPKNIGKMIYLESLDLSENLFSGGIPMSLSNLTLLKHLNLSFNFLSGRIPSSAILQSFSADPYTGKHGLDTSWK</sequence>
<dbReference type="SUPFAM" id="SSF52058">
    <property type="entry name" value="L domain-like"/>
    <property type="match status" value="1"/>
</dbReference>
<keyword evidence="9" id="KW-0325">Glycoprotein</keyword>
<dbReference type="EMBL" id="JAEACU010000007">
    <property type="protein sequence ID" value="KAH7522564.1"/>
    <property type="molecule type" value="Genomic_DNA"/>
</dbReference>